<keyword evidence="2" id="KW-1185">Reference proteome</keyword>
<dbReference type="KEGG" id="esj:SJ05684_c10680"/>
<proteinExistence type="predicted"/>
<evidence type="ECO:0000313" key="1">
    <source>
        <dbReference type="EMBL" id="ASY62525.1"/>
    </source>
</evidence>
<dbReference type="AlphaFoldDB" id="A0A249P9S2"/>
<name>A0A249P9S2_9HYPH</name>
<dbReference type="EMBL" id="CP023067">
    <property type="protein sequence ID" value="ASY62525.1"/>
    <property type="molecule type" value="Genomic_DNA"/>
</dbReference>
<dbReference type="RefSeq" id="WP_095694213.1">
    <property type="nucleotide sequence ID" value="NZ_AJQT01000109.1"/>
</dbReference>
<evidence type="ECO:0000313" key="2">
    <source>
        <dbReference type="Proteomes" id="UP000217211"/>
    </source>
</evidence>
<reference evidence="1 2" key="1">
    <citation type="submission" date="2017-08" db="EMBL/GenBank/DDBJ databases">
        <title>Multipartite genome sequences of Sinorhizobium species nodulating soybeans.</title>
        <authorList>
            <person name="Tian C.F."/>
        </authorList>
    </citation>
    <scope>NUCLEOTIDE SEQUENCE [LARGE SCALE GENOMIC DNA]</scope>
    <source>
        <strain evidence="1 2">CCBAU 05684</strain>
    </source>
</reference>
<dbReference type="STRING" id="716928.GCA_000261485_04833"/>
<sequence>MSEPVPMMLTTEEGEELPIVCLLDDDGDETDDLDDAAFAVCQTGDGRLLAFEITSCEEMTVH</sequence>
<protein>
    <submittedName>
        <fullName evidence="1">Uncharacterized protein</fullName>
    </submittedName>
</protein>
<accession>A0A249P9S2</accession>
<dbReference type="Proteomes" id="UP000217211">
    <property type="component" value="Chromosome"/>
</dbReference>
<gene>
    <name evidence="1" type="ORF">SJ05684_c10680</name>
</gene>
<organism evidence="1 2">
    <name type="scientific">Sinorhizobium sojae CCBAU 05684</name>
    <dbReference type="NCBI Taxonomy" id="716928"/>
    <lineage>
        <taxon>Bacteria</taxon>
        <taxon>Pseudomonadati</taxon>
        <taxon>Pseudomonadota</taxon>
        <taxon>Alphaproteobacteria</taxon>
        <taxon>Hyphomicrobiales</taxon>
        <taxon>Rhizobiaceae</taxon>
        <taxon>Sinorhizobium/Ensifer group</taxon>
        <taxon>Sinorhizobium</taxon>
    </lineage>
</organism>